<evidence type="ECO:0000259" key="1">
    <source>
        <dbReference type="PROSITE" id="PS51396"/>
    </source>
</evidence>
<sequence length="71" mass="7802">IIDLFSECCSSSNKNVRLSYSTLVLNYAVLLIESKDEDGQQQVLSAAMEMGDAQEEDTDVRFRALVAIGSL</sequence>
<dbReference type="EMBL" id="JAHRHJ020000009">
    <property type="protein sequence ID" value="KAH9302954.1"/>
    <property type="molecule type" value="Genomic_DNA"/>
</dbReference>
<reference evidence="2 3" key="1">
    <citation type="journal article" date="2021" name="Nat. Plants">
        <title>The Taxus genome provides insights into paclitaxel biosynthesis.</title>
        <authorList>
            <person name="Xiong X."/>
            <person name="Gou J."/>
            <person name="Liao Q."/>
            <person name="Li Y."/>
            <person name="Zhou Q."/>
            <person name="Bi G."/>
            <person name="Li C."/>
            <person name="Du R."/>
            <person name="Wang X."/>
            <person name="Sun T."/>
            <person name="Guo L."/>
            <person name="Liang H."/>
            <person name="Lu P."/>
            <person name="Wu Y."/>
            <person name="Zhang Z."/>
            <person name="Ro D.K."/>
            <person name="Shang Y."/>
            <person name="Huang S."/>
            <person name="Yan J."/>
        </authorList>
    </citation>
    <scope>NUCLEOTIDE SEQUENCE [LARGE SCALE GENOMIC DNA]</scope>
    <source>
        <strain evidence="2">Ta-2019</strain>
    </source>
</reference>
<feature type="non-terminal residue" evidence="2">
    <location>
        <position position="1"/>
    </location>
</feature>
<dbReference type="InterPro" id="IPR011989">
    <property type="entry name" value="ARM-like"/>
</dbReference>
<dbReference type="PROSITE" id="PS51396">
    <property type="entry name" value="PUL"/>
    <property type="match status" value="1"/>
</dbReference>
<gene>
    <name evidence="2" type="ORF">KI387_014537</name>
</gene>
<accession>A0AA38CUY6</accession>
<protein>
    <recommendedName>
        <fullName evidence="1">PUL domain-containing protein</fullName>
    </recommendedName>
</protein>
<proteinExistence type="predicted"/>
<feature type="non-terminal residue" evidence="2">
    <location>
        <position position="71"/>
    </location>
</feature>
<organism evidence="2 3">
    <name type="scientific">Taxus chinensis</name>
    <name type="common">Chinese yew</name>
    <name type="synonym">Taxus wallichiana var. chinensis</name>
    <dbReference type="NCBI Taxonomy" id="29808"/>
    <lineage>
        <taxon>Eukaryota</taxon>
        <taxon>Viridiplantae</taxon>
        <taxon>Streptophyta</taxon>
        <taxon>Embryophyta</taxon>
        <taxon>Tracheophyta</taxon>
        <taxon>Spermatophyta</taxon>
        <taxon>Pinopsida</taxon>
        <taxon>Pinidae</taxon>
        <taxon>Conifers II</taxon>
        <taxon>Cupressales</taxon>
        <taxon>Taxaceae</taxon>
        <taxon>Taxus</taxon>
    </lineage>
</organism>
<dbReference type="Pfam" id="PF08324">
    <property type="entry name" value="PUL"/>
    <property type="match status" value="1"/>
</dbReference>
<evidence type="ECO:0000313" key="2">
    <source>
        <dbReference type="EMBL" id="KAH9302954.1"/>
    </source>
</evidence>
<keyword evidence="3" id="KW-1185">Reference proteome</keyword>
<dbReference type="Gene3D" id="1.25.10.10">
    <property type="entry name" value="Leucine-rich Repeat Variant"/>
    <property type="match status" value="1"/>
</dbReference>
<feature type="domain" description="PUL" evidence="1">
    <location>
        <begin position="1"/>
        <end position="71"/>
    </location>
</feature>
<comment type="caution">
    <text evidence="2">The sequence shown here is derived from an EMBL/GenBank/DDBJ whole genome shotgun (WGS) entry which is preliminary data.</text>
</comment>
<dbReference type="Proteomes" id="UP000824469">
    <property type="component" value="Unassembled WGS sequence"/>
</dbReference>
<evidence type="ECO:0000313" key="3">
    <source>
        <dbReference type="Proteomes" id="UP000824469"/>
    </source>
</evidence>
<dbReference type="InterPro" id="IPR013535">
    <property type="entry name" value="PUL_dom"/>
</dbReference>
<dbReference type="AlphaFoldDB" id="A0AA38CUY6"/>
<name>A0AA38CUY6_TAXCH</name>